<protein>
    <submittedName>
        <fullName evidence="1">Uncharacterized protein</fullName>
    </submittedName>
</protein>
<accession>A0A9P8WHM7</accession>
<gene>
    <name evidence="1" type="ORF">B0T10DRAFT_5504</name>
</gene>
<dbReference type="Proteomes" id="UP000777438">
    <property type="component" value="Unassembled WGS sequence"/>
</dbReference>
<name>A0A9P8WHM7_9HYPO</name>
<dbReference type="AlphaFoldDB" id="A0A9P8WHM7"/>
<evidence type="ECO:0000313" key="1">
    <source>
        <dbReference type="EMBL" id="KAH6899785.1"/>
    </source>
</evidence>
<dbReference type="EMBL" id="JAGPYM010000001">
    <property type="protein sequence ID" value="KAH6899785.1"/>
    <property type="molecule type" value="Genomic_DNA"/>
</dbReference>
<organism evidence="1 2">
    <name type="scientific">Thelonectria olida</name>
    <dbReference type="NCBI Taxonomy" id="1576542"/>
    <lineage>
        <taxon>Eukaryota</taxon>
        <taxon>Fungi</taxon>
        <taxon>Dikarya</taxon>
        <taxon>Ascomycota</taxon>
        <taxon>Pezizomycotina</taxon>
        <taxon>Sordariomycetes</taxon>
        <taxon>Hypocreomycetidae</taxon>
        <taxon>Hypocreales</taxon>
        <taxon>Nectriaceae</taxon>
        <taxon>Thelonectria</taxon>
    </lineage>
</organism>
<keyword evidence="2" id="KW-1185">Reference proteome</keyword>
<proteinExistence type="predicted"/>
<comment type="caution">
    <text evidence="1">The sequence shown here is derived from an EMBL/GenBank/DDBJ whole genome shotgun (WGS) entry which is preliminary data.</text>
</comment>
<reference evidence="1 2" key="1">
    <citation type="journal article" date="2021" name="Nat. Commun.">
        <title>Genetic determinants of endophytism in the Arabidopsis root mycobiome.</title>
        <authorList>
            <person name="Mesny F."/>
            <person name="Miyauchi S."/>
            <person name="Thiergart T."/>
            <person name="Pickel B."/>
            <person name="Atanasova L."/>
            <person name="Karlsson M."/>
            <person name="Huettel B."/>
            <person name="Barry K.W."/>
            <person name="Haridas S."/>
            <person name="Chen C."/>
            <person name="Bauer D."/>
            <person name="Andreopoulos W."/>
            <person name="Pangilinan J."/>
            <person name="LaButti K."/>
            <person name="Riley R."/>
            <person name="Lipzen A."/>
            <person name="Clum A."/>
            <person name="Drula E."/>
            <person name="Henrissat B."/>
            <person name="Kohler A."/>
            <person name="Grigoriev I.V."/>
            <person name="Martin F.M."/>
            <person name="Hacquard S."/>
        </authorList>
    </citation>
    <scope>NUCLEOTIDE SEQUENCE [LARGE SCALE GENOMIC DNA]</scope>
    <source>
        <strain evidence="1 2">MPI-CAGE-CH-0241</strain>
    </source>
</reference>
<evidence type="ECO:0000313" key="2">
    <source>
        <dbReference type="Proteomes" id="UP000777438"/>
    </source>
</evidence>
<sequence>MLCDSICLPGRERDTSTKANLMPEVLSLQSVPRSLEQEETRLGSVQILESCDAGNRVSKSRLTLRLNIRVLECLLIYPKHRHRYSDESRLYMLLYFSHKAPTSSSCTSAFVHLDHDQDSTMLCQADEHAAITVSKTQEAIEMLAYVRDLAGMGEGICMACLIHPTGLLFEVRVAVSLREAAKAHRSKESHIHSNSSNMSFKNRAKLAWKSSMSPTCLQNGWLHDVLSETRTRPGACGGVKPGEV</sequence>